<evidence type="ECO:0008006" key="3">
    <source>
        <dbReference type="Google" id="ProtNLM"/>
    </source>
</evidence>
<proteinExistence type="predicted"/>
<keyword evidence="2" id="KW-1185">Reference proteome</keyword>
<dbReference type="RefSeq" id="WP_169456790.1">
    <property type="nucleotide sequence ID" value="NZ_CP051774.1"/>
</dbReference>
<accession>A0A858RNZ3</accession>
<dbReference type="Proteomes" id="UP000501812">
    <property type="component" value="Chromosome"/>
</dbReference>
<organism evidence="1 2">
    <name type="scientific">Luteolibacter luteus</name>
    <dbReference type="NCBI Taxonomy" id="2728835"/>
    <lineage>
        <taxon>Bacteria</taxon>
        <taxon>Pseudomonadati</taxon>
        <taxon>Verrucomicrobiota</taxon>
        <taxon>Verrucomicrobiia</taxon>
        <taxon>Verrucomicrobiales</taxon>
        <taxon>Verrucomicrobiaceae</taxon>
        <taxon>Luteolibacter</taxon>
    </lineage>
</organism>
<name>A0A858RNZ3_9BACT</name>
<dbReference type="AlphaFoldDB" id="A0A858RNZ3"/>
<evidence type="ECO:0000313" key="1">
    <source>
        <dbReference type="EMBL" id="QJE98331.1"/>
    </source>
</evidence>
<reference evidence="1 2" key="1">
    <citation type="submission" date="2020-04" db="EMBL/GenBank/DDBJ databases">
        <title>Luteolibacter sp. G-1-1-1 isolated from soil.</title>
        <authorList>
            <person name="Dahal R.H."/>
        </authorList>
    </citation>
    <scope>NUCLEOTIDE SEQUENCE [LARGE SCALE GENOMIC DNA]</scope>
    <source>
        <strain evidence="1 2">G-1-1-1</strain>
    </source>
</reference>
<evidence type="ECO:0000313" key="2">
    <source>
        <dbReference type="Proteomes" id="UP000501812"/>
    </source>
</evidence>
<dbReference type="KEGG" id="luo:HHL09_21950"/>
<dbReference type="Gene3D" id="3.30.2310.20">
    <property type="entry name" value="RelE-like"/>
    <property type="match status" value="1"/>
</dbReference>
<dbReference type="EMBL" id="CP051774">
    <property type="protein sequence ID" value="QJE98331.1"/>
    <property type="molecule type" value="Genomic_DNA"/>
</dbReference>
<sequence length="96" mass="11114">MRLLIHELAVEDFRMAIEEIGHFSPQAADAFSTAFTLAARDAAKHPYRDRLFGRFRERSLSKFNRRFLYLVNEGRDEVWIMHLPGSDSAANDISKD</sequence>
<gene>
    <name evidence="1" type="ORF">HHL09_21950</name>
</gene>
<dbReference type="InterPro" id="IPR035093">
    <property type="entry name" value="RelE/ParE_toxin_dom_sf"/>
</dbReference>
<protein>
    <recommendedName>
        <fullName evidence="3">Type II toxin-antitoxin system RelE/ParE family toxin</fullName>
    </recommendedName>
</protein>